<evidence type="ECO:0000313" key="3">
    <source>
        <dbReference type="EMBL" id="RPB27096.1"/>
    </source>
</evidence>
<evidence type="ECO:0000256" key="1">
    <source>
        <dbReference type="SAM" id="Coils"/>
    </source>
</evidence>
<protein>
    <submittedName>
        <fullName evidence="3">Uncharacterized protein</fullName>
    </submittedName>
</protein>
<feature type="region of interest" description="Disordered" evidence="2">
    <location>
        <begin position="42"/>
        <end position="68"/>
    </location>
</feature>
<dbReference type="PANTHER" id="PTHR42089:SF1">
    <property type="entry name" value="YALI0F09427P"/>
    <property type="match status" value="1"/>
</dbReference>
<reference evidence="3 4" key="1">
    <citation type="journal article" date="2018" name="Nat. Ecol. Evol.">
        <title>Pezizomycetes genomes reveal the molecular basis of ectomycorrhizal truffle lifestyle.</title>
        <authorList>
            <person name="Murat C."/>
            <person name="Payen T."/>
            <person name="Noel B."/>
            <person name="Kuo A."/>
            <person name="Morin E."/>
            <person name="Chen J."/>
            <person name="Kohler A."/>
            <person name="Krizsan K."/>
            <person name="Balestrini R."/>
            <person name="Da Silva C."/>
            <person name="Montanini B."/>
            <person name="Hainaut M."/>
            <person name="Levati E."/>
            <person name="Barry K.W."/>
            <person name="Belfiori B."/>
            <person name="Cichocki N."/>
            <person name="Clum A."/>
            <person name="Dockter R.B."/>
            <person name="Fauchery L."/>
            <person name="Guy J."/>
            <person name="Iotti M."/>
            <person name="Le Tacon F."/>
            <person name="Lindquist E.A."/>
            <person name="Lipzen A."/>
            <person name="Malagnac F."/>
            <person name="Mello A."/>
            <person name="Molinier V."/>
            <person name="Miyauchi S."/>
            <person name="Poulain J."/>
            <person name="Riccioni C."/>
            <person name="Rubini A."/>
            <person name="Sitrit Y."/>
            <person name="Splivallo R."/>
            <person name="Traeger S."/>
            <person name="Wang M."/>
            <person name="Zifcakova L."/>
            <person name="Wipf D."/>
            <person name="Zambonelli A."/>
            <person name="Paolocci F."/>
            <person name="Nowrousian M."/>
            <person name="Ottonello S."/>
            <person name="Baldrian P."/>
            <person name="Spatafora J.W."/>
            <person name="Henrissat B."/>
            <person name="Nagy L.G."/>
            <person name="Aury J.M."/>
            <person name="Wincker P."/>
            <person name="Grigoriev I.V."/>
            <person name="Bonfante P."/>
            <person name="Martin F.M."/>
        </authorList>
    </citation>
    <scope>NUCLEOTIDE SEQUENCE [LARGE SCALE GENOMIC DNA]</scope>
    <source>
        <strain evidence="3 4">ATCC MYA-4762</strain>
    </source>
</reference>
<dbReference type="PANTHER" id="PTHR42089">
    <property type="entry name" value="YALI0F09427P"/>
    <property type="match status" value="1"/>
</dbReference>
<feature type="compositionally biased region" description="Basic and acidic residues" evidence="2">
    <location>
        <begin position="137"/>
        <end position="150"/>
    </location>
</feature>
<gene>
    <name evidence="3" type="ORF">L211DRAFT_607011</name>
</gene>
<dbReference type="STRING" id="1051890.A0A3N4LW16"/>
<feature type="compositionally biased region" description="Basic and acidic residues" evidence="2">
    <location>
        <begin position="162"/>
        <end position="171"/>
    </location>
</feature>
<name>A0A3N4LW16_9PEZI</name>
<sequence length="178" mass="19193">MHDHSSHPHPLLAQLSLSVSPFISLPSAVTLPYNYQTLPHALPPSSTAPPPPPPGSQESPPVGYITSPSGLFTTTPEAIIASCQSLILHLADEKRAAEEKIREWERSIEERELMEKRRVAPGYLDTGVTMLTPVKVEGKTEEVRNQEKNDASGGGASAGGGREGEELDRMFGRMGMGL</sequence>
<dbReference type="Proteomes" id="UP000267821">
    <property type="component" value="Unassembled WGS sequence"/>
</dbReference>
<feature type="compositionally biased region" description="Pro residues" evidence="2">
    <location>
        <begin position="46"/>
        <end position="55"/>
    </location>
</feature>
<evidence type="ECO:0000313" key="4">
    <source>
        <dbReference type="Proteomes" id="UP000267821"/>
    </source>
</evidence>
<dbReference type="OrthoDB" id="5344687at2759"/>
<accession>A0A3N4LW16</accession>
<evidence type="ECO:0000256" key="2">
    <source>
        <dbReference type="SAM" id="MobiDB-lite"/>
    </source>
</evidence>
<organism evidence="3 4">
    <name type="scientific">Terfezia boudieri ATCC MYA-4762</name>
    <dbReference type="NCBI Taxonomy" id="1051890"/>
    <lineage>
        <taxon>Eukaryota</taxon>
        <taxon>Fungi</taxon>
        <taxon>Dikarya</taxon>
        <taxon>Ascomycota</taxon>
        <taxon>Pezizomycotina</taxon>
        <taxon>Pezizomycetes</taxon>
        <taxon>Pezizales</taxon>
        <taxon>Pezizaceae</taxon>
        <taxon>Terfezia</taxon>
    </lineage>
</organism>
<keyword evidence="1" id="KW-0175">Coiled coil</keyword>
<dbReference type="EMBL" id="ML121532">
    <property type="protein sequence ID" value="RPB27096.1"/>
    <property type="molecule type" value="Genomic_DNA"/>
</dbReference>
<keyword evidence="4" id="KW-1185">Reference proteome</keyword>
<feature type="coiled-coil region" evidence="1">
    <location>
        <begin position="87"/>
        <end position="114"/>
    </location>
</feature>
<proteinExistence type="predicted"/>
<feature type="compositionally biased region" description="Gly residues" evidence="2">
    <location>
        <begin position="152"/>
        <end position="161"/>
    </location>
</feature>
<dbReference type="AlphaFoldDB" id="A0A3N4LW16"/>
<feature type="region of interest" description="Disordered" evidence="2">
    <location>
        <begin position="137"/>
        <end position="178"/>
    </location>
</feature>
<dbReference type="InParanoid" id="A0A3N4LW16"/>